<dbReference type="InterPro" id="IPR040646">
    <property type="entry name" value="PND"/>
</dbReference>
<accession>A0A9L0KEQ2</accession>
<dbReference type="Gene3D" id="3.40.50.10130">
    <property type="match status" value="1"/>
</dbReference>
<reference evidence="2 3" key="1">
    <citation type="journal article" date="2020" name="Nat. Commun.">
        <title>Donkey genomes provide new insights into domestication and selection for coat color.</title>
        <authorList>
            <person name="Wang"/>
            <person name="C."/>
            <person name="Li"/>
            <person name="H."/>
            <person name="Guo"/>
            <person name="Y."/>
            <person name="Huang"/>
            <person name="J."/>
            <person name="Sun"/>
            <person name="Y."/>
            <person name="Min"/>
            <person name="J."/>
            <person name="Wang"/>
            <person name="J."/>
            <person name="Fang"/>
            <person name="X."/>
            <person name="Zhao"/>
            <person name="Z."/>
            <person name="Wang"/>
            <person name="S."/>
            <person name="Zhang"/>
            <person name="Y."/>
            <person name="Liu"/>
            <person name="Q."/>
            <person name="Jiang"/>
            <person name="Q."/>
            <person name="Wang"/>
            <person name="X."/>
            <person name="Guo"/>
            <person name="Y."/>
            <person name="Yang"/>
            <person name="C."/>
            <person name="Wang"/>
            <person name="Y."/>
            <person name="Tian"/>
            <person name="F."/>
            <person name="Zhuang"/>
            <person name="G."/>
            <person name="Fan"/>
            <person name="Y."/>
            <person name="Gao"/>
            <person name="Q."/>
            <person name="Li"/>
            <person name="Y."/>
            <person name="Ju"/>
            <person name="Z."/>
            <person name="Li"/>
            <person name="J."/>
            <person name="Li"/>
            <person name="R."/>
            <person name="Hou"/>
            <person name="M."/>
            <person name="Yang"/>
            <person name="G."/>
            <person name="Liu"/>
            <person name="G."/>
            <person name="Liu"/>
            <person name="W."/>
            <person name="Guo"/>
            <person name="J."/>
            <person name="Pan"/>
            <person name="S."/>
            <person name="Fan"/>
            <person name="G."/>
            <person name="Zhang"/>
            <person name="W."/>
            <person name="Zhang"/>
            <person name="R."/>
            <person name="Yu"/>
            <person name="J."/>
            <person name="Zhang"/>
            <person name="X."/>
            <person name="Yin"/>
            <person name="Q."/>
            <person name="Ji"/>
            <person name="C."/>
            <person name="Jin"/>
            <person name="Y."/>
            <person name="Yue"/>
            <person name="G."/>
            <person name="Liu"/>
            <person name="M."/>
            <person name="Xu"/>
            <person name="J."/>
            <person name="Liu"/>
            <person name="S."/>
            <person name="Jordana"/>
            <person name="J."/>
            <person name="Noce"/>
            <person name="A."/>
            <person name="Amills"/>
            <person name="M."/>
            <person name="Wu"/>
            <person name="D.D."/>
            <person name="Li"/>
            <person name="S."/>
            <person name="Zhou"/>
            <person name="X. and Zhong"/>
            <person name="J."/>
        </authorList>
    </citation>
    <scope>NUCLEOTIDE SEQUENCE [LARGE SCALE GENOMIC DNA]</scope>
</reference>
<reference evidence="2" key="3">
    <citation type="submission" date="2025-09" db="UniProtKB">
        <authorList>
            <consortium name="Ensembl"/>
        </authorList>
    </citation>
    <scope>IDENTIFICATION</scope>
</reference>
<dbReference type="AlphaFoldDB" id="A0A9L0KEQ2"/>
<name>A0A9L0KEQ2_EQUAS</name>
<feature type="domain" description="Fanconi anemia core complex-associated protein 24 pseudonuclease" evidence="1">
    <location>
        <begin position="12"/>
        <end position="36"/>
    </location>
</feature>
<reference evidence="2" key="2">
    <citation type="submission" date="2025-08" db="UniProtKB">
        <authorList>
            <consortium name="Ensembl"/>
        </authorList>
    </citation>
    <scope>IDENTIFICATION</scope>
</reference>
<sequence length="81" mass="9164">MEGKPADGRGPVHVPFGHIVANEKWRGSQLAQEMQDPAFFMSRKLTWWQETATERGLFGLEMFKSKPKSPVRTLFSGRSGL</sequence>
<gene>
    <name evidence="2" type="primary">FAAP24</name>
</gene>
<dbReference type="Pfam" id="PF17949">
    <property type="entry name" value="PND"/>
    <property type="match status" value="1"/>
</dbReference>
<keyword evidence="3" id="KW-1185">Reference proteome</keyword>
<proteinExistence type="predicted"/>
<evidence type="ECO:0000313" key="3">
    <source>
        <dbReference type="Proteomes" id="UP000694387"/>
    </source>
</evidence>
<dbReference type="Proteomes" id="UP000694387">
    <property type="component" value="Chromosome 26"/>
</dbReference>
<evidence type="ECO:0000313" key="2">
    <source>
        <dbReference type="Ensembl" id="ENSEASP00005061012.1"/>
    </source>
</evidence>
<evidence type="ECO:0000259" key="1">
    <source>
        <dbReference type="Pfam" id="PF17949"/>
    </source>
</evidence>
<organism evidence="2 3">
    <name type="scientific">Equus asinus</name>
    <name type="common">Donkey</name>
    <name type="synonym">Equus africanus asinus</name>
    <dbReference type="NCBI Taxonomy" id="9793"/>
    <lineage>
        <taxon>Eukaryota</taxon>
        <taxon>Metazoa</taxon>
        <taxon>Chordata</taxon>
        <taxon>Craniata</taxon>
        <taxon>Vertebrata</taxon>
        <taxon>Euteleostomi</taxon>
        <taxon>Mammalia</taxon>
        <taxon>Eutheria</taxon>
        <taxon>Laurasiatheria</taxon>
        <taxon>Perissodactyla</taxon>
        <taxon>Equidae</taxon>
        <taxon>Equus</taxon>
    </lineage>
</organism>
<protein>
    <submittedName>
        <fullName evidence="2">FA core complex associated protein 24</fullName>
    </submittedName>
</protein>
<dbReference type="GeneTree" id="ENSGT00390000009456"/>
<dbReference type="Ensembl" id="ENSEAST00005081206.1">
    <property type="protein sequence ID" value="ENSEASP00005061012.1"/>
    <property type="gene ID" value="ENSEASG00005025311.1"/>
</dbReference>